<keyword evidence="3" id="KW-1185">Reference proteome</keyword>
<evidence type="ECO:0000313" key="3">
    <source>
        <dbReference type="Proteomes" id="UP001620626"/>
    </source>
</evidence>
<evidence type="ECO:0000256" key="1">
    <source>
        <dbReference type="SAM" id="Phobius"/>
    </source>
</evidence>
<proteinExistence type="predicted"/>
<accession>A0ABD2J299</accession>
<comment type="caution">
    <text evidence="2">The sequence shown here is derived from an EMBL/GenBank/DDBJ whole genome shotgun (WGS) entry which is preliminary data.</text>
</comment>
<sequence>MENCRTELTPINVLWLSSMLLALASVPFCFSVLALLITAKCWSTDGDGAGAFRCGHICPDGFRQKIIH</sequence>
<dbReference type="Proteomes" id="UP001620626">
    <property type="component" value="Unassembled WGS sequence"/>
</dbReference>
<keyword evidence="1" id="KW-0812">Transmembrane</keyword>
<keyword evidence="1" id="KW-0472">Membrane</keyword>
<feature type="transmembrane region" description="Helical" evidence="1">
    <location>
        <begin position="12"/>
        <end position="37"/>
    </location>
</feature>
<reference evidence="2 3" key="1">
    <citation type="submission" date="2024-10" db="EMBL/GenBank/DDBJ databases">
        <authorList>
            <person name="Kim D."/>
        </authorList>
    </citation>
    <scope>NUCLEOTIDE SEQUENCE [LARGE SCALE GENOMIC DNA]</scope>
    <source>
        <strain evidence="2">BH-2024</strain>
    </source>
</reference>
<dbReference type="AlphaFoldDB" id="A0ABD2J299"/>
<dbReference type="EMBL" id="JBICBT010001046">
    <property type="protein sequence ID" value="KAL3086229.1"/>
    <property type="molecule type" value="Genomic_DNA"/>
</dbReference>
<protein>
    <submittedName>
        <fullName evidence="2">Uncharacterized protein</fullName>
    </submittedName>
</protein>
<evidence type="ECO:0000313" key="2">
    <source>
        <dbReference type="EMBL" id="KAL3086229.1"/>
    </source>
</evidence>
<gene>
    <name evidence="2" type="ORF">niasHT_040021</name>
</gene>
<keyword evidence="1" id="KW-1133">Transmembrane helix</keyword>
<name>A0ABD2J299_9BILA</name>
<organism evidence="2 3">
    <name type="scientific">Heterodera trifolii</name>
    <dbReference type="NCBI Taxonomy" id="157864"/>
    <lineage>
        <taxon>Eukaryota</taxon>
        <taxon>Metazoa</taxon>
        <taxon>Ecdysozoa</taxon>
        <taxon>Nematoda</taxon>
        <taxon>Chromadorea</taxon>
        <taxon>Rhabditida</taxon>
        <taxon>Tylenchina</taxon>
        <taxon>Tylenchomorpha</taxon>
        <taxon>Tylenchoidea</taxon>
        <taxon>Heteroderidae</taxon>
        <taxon>Heteroderinae</taxon>
        <taxon>Heterodera</taxon>
    </lineage>
</organism>